<protein>
    <submittedName>
        <fullName evidence="1">Uncharacterized OsmC-related protein</fullName>
    </submittedName>
</protein>
<dbReference type="InterPro" id="IPR052707">
    <property type="entry name" value="OsmC_Ohr_Peroxiredoxin"/>
</dbReference>
<organism evidence="1 2">
    <name type="scientific">Microbulbifer yueqingensis</name>
    <dbReference type="NCBI Taxonomy" id="658219"/>
    <lineage>
        <taxon>Bacteria</taxon>
        <taxon>Pseudomonadati</taxon>
        <taxon>Pseudomonadota</taxon>
        <taxon>Gammaproteobacteria</taxon>
        <taxon>Cellvibrionales</taxon>
        <taxon>Microbulbiferaceae</taxon>
        <taxon>Microbulbifer</taxon>
    </lineage>
</organism>
<keyword evidence="2" id="KW-1185">Reference proteome</keyword>
<evidence type="ECO:0000313" key="1">
    <source>
        <dbReference type="EMBL" id="SDK21340.1"/>
    </source>
</evidence>
<dbReference type="InterPro" id="IPR036102">
    <property type="entry name" value="OsmC/Ohrsf"/>
</dbReference>
<name>A0A1G9A4G4_9GAMM</name>
<gene>
    <name evidence="1" type="ORF">SAMN05216212_1830</name>
</gene>
<dbReference type="SUPFAM" id="SSF82784">
    <property type="entry name" value="OsmC-like"/>
    <property type="match status" value="1"/>
</dbReference>
<dbReference type="Pfam" id="PF02566">
    <property type="entry name" value="OsmC"/>
    <property type="match status" value="1"/>
</dbReference>
<dbReference type="AlphaFoldDB" id="A0A1G9A4G4"/>
<evidence type="ECO:0000313" key="2">
    <source>
        <dbReference type="Proteomes" id="UP000199305"/>
    </source>
</evidence>
<proteinExistence type="predicted"/>
<accession>A0A1G9A4G4</accession>
<dbReference type="Gene3D" id="3.30.300.20">
    <property type="match status" value="1"/>
</dbReference>
<dbReference type="InterPro" id="IPR003718">
    <property type="entry name" value="OsmC/Ohr_fam"/>
</dbReference>
<sequence length="144" mass="15419">MDAFPHEYKVAASAASESEITLTAEGLEPLPSAAPAQFGGPGDRWSPEDLLVASVADCFILTFRAIAKFSKLEWTSLECSVTGVLDKVERTPCFTAFEVNAKLQVPEGTDTNKAYKLLEKSEASCLVTNSLKSSITLNAEVTVS</sequence>
<dbReference type="Proteomes" id="UP000199305">
    <property type="component" value="Unassembled WGS sequence"/>
</dbReference>
<dbReference type="RefSeq" id="WP_091512299.1">
    <property type="nucleotide sequence ID" value="NZ_FNFH01000003.1"/>
</dbReference>
<reference evidence="2" key="1">
    <citation type="submission" date="2016-10" db="EMBL/GenBank/DDBJ databases">
        <authorList>
            <person name="Varghese N."/>
            <person name="Submissions S."/>
        </authorList>
    </citation>
    <scope>NUCLEOTIDE SEQUENCE [LARGE SCALE GENOMIC DNA]</scope>
    <source>
        <strain evidence="2">CGMCC 1.10658</strain>
    </source>
</reference>
<dbReference type="PANTHER" id="PTHR42830">
    <property type="entry name" value="OSMOTICALLY INDUCIBLE FAMILY PROTEIN"/>
    <property type="match status" value="1"/>
</dbReference>
<dbReference type="PANTHER" id="PTHR42830:SF2">
    <property type="entry name" value="OSMC_OHR FAMILY PROTEIN"/>
    <property type="match status" value="1"/>
</dbReference>
<dbReference type="OrthoDB" id="9795405at2"/>
<dbReference type="EMBL" id="FNFH01000003">
    <property type="protein sequence ID" value="SDK21340.1"/>
    <property type="molecule type" value="Genomic_DNA"/>
</dbReference>
<dbReference type="InterPro" id="IPR015946">
    <property type="entry name" value="KH_dom-like_a/b"/>
</dbReference>